<evidence type="ECO:0000313" key="1">
    <source>
        <dbReference type="EMBL" id="RIA90643.1"/>
    </source>
</evidence>
<evidence type="ECO:0008006" key="3">
    <source>
        <dbReference type="Google" id="ProtNLM"/>
    </source>
</evidence>
<organism evidence="1 2">
    <name type="scientific">Glomus cerebriforme</name>
    <dbReference type="NCBI Taxonomy" id="658196"/>
    <lineage>
        <taxon>Eukaryota</taxon>
        <taxon>Fungi</taxon>
        <taxon>Fungi incertae sedis</taxon>
        <taxon>Mucoromycota</taxon>
        <taxon>Glomeromycotina</taxon>
        <taxon>Glomeromycetes</taxon>
        <taxon>Glomerales</taxon>
        <taxon>Glomeraceae</taxon>
        <taxon>Glomus</taxon>
    </lineage>
</organism>
<dbReference type="OrthoDB" id="6359816at2759"/>
<keyword evidence="2" id="KW-1185">Reference proteome</keyword>
<gene>
    <name evidence="1" type="ORF">C1645_147171</name>
</gene>
<evidence type="ECO:0000313" key="2">
    <source>
        <dbReference type="Proteomes" id="UP000265703"/>
    </source>
</evidence>
<comment type="caution">
    <text evidence="1">The sequence shown here is derived from an EMBL/GenBank/DDBJ whole genome shotgun (WGS) entry which is preliminary data.</text>
</comment>
<proteinExistence type="predicted"/>
<protein>
    <recommendedName>
        <fullName evidence="3">BACK domain-containing protein</fullName>
    </recommendedName>
</protein>
<dbReference type="AlphaFoldDB" id="A0A397SXF0"/>
<dbReference type="EMBL" id="QKYT01000175">
    <property type="protein sequence ID" value="RIA90643.1"/>
    <property type="molecule type" value="Genomic_DNA"/>
</dbReference>
<name>A0A397SXF0_9GLOM</name>
<sequence length="124" mass="15072">MEFLSSTNLFKSDHLFKSTKFLTLNPSIFEIFLKRDDFYVSNEIIIWENLLKWAYGQDPIIQQDINKWNKNEFTMMKRRLSRFIQLIRFYHISSEDFHSKVYPFKEILPSNLINNILAYHMVLN</sequence>
<dbReference type="Proteomes" id="UP000265703">
    <property type="component" value="Unassembled WGS sequence"/>
</dbReference>
<reference evidence="1 2" key="1">
    <citation type="submission" date="2018-06" db="EMBL/GenBank/DDBJ databases">
        <title>Comparative genomics reveals the genomic features of Rhizophagus irregularis, R. cerebriforme, R. diaphanum and Gigaspora rosea, and their symbiotic lifestyle signature.</title>
        <authorList>
            <person name="Morin E."/>
            <person name="San Clemente H."/>
            <person name="Chen E.C.H."/>
            <person name="De La Providencia I."/>
            <person name="Hainaut M."/>
            <person name="Kuo A."/>
            <person name="Kohler A."/>
            <person name="Murat C."/>
            <person name="Tang N."/>
            <person name="Roy S."/>
            <person name="Loubradou J."/>
            <person name="Henrissat B."/>
            <person name="Grigoriev I.V."/>
            <person name="Corradi N."/>
            <person name="Roux C."/>
            <person name="Martin F.M."/>
        </authorList>
    </citation>
    <scope>NUCLEOTIDE SEQUENCE [LARGE SCALE GENOMIC DNA]</scope>
    <source>
        <strain evidence="1 2">DAOM 227022</strain>
    </source>
</reference>
<accession>A0A397SXF0</accession>
<dbReference type="Gene3D" id="1.25.40.420">
    <property type="match status" value="1"/>
</dbReference>